<dbReference type="EMBL" id="JAPDFW010000082">
    <property type="protein sequence ID" value="KAJ5072214.1"/>
    <property type="molecule type" value="Genomic_DNA"/>
</dbReference>
<keyword evidence="2 6" id="KW-0812">Transmembrane</keyword>
<reference evidence="8" key="1">
    <citation type="submission" date="2022-10" db="EMBL/GenBank/DDBJ databases">
        <title>Novel sulphate-reducing endosymbionts in the free-living metamonad Anaeramoeba.</title>
        <authorList>
            <person name="Jerlstrom-Hultqvist J."/>
            <person name="Cepicka I."/>
            <person name="Gallot-Lavallee L."/>
            <person name="Salas-Leiva D."/>
            <person name="Curtis B.A."/>
            <person name="Zahonova K."/>
            <person name="Pipaliya S."/>
            <person name="Dacks J."/>
            <person name="Roger A.J."/>
        </authorList>
    </citation>
    <scope>NUCLEOTIDE SEQUENCE</scope>
    <source>
        <strain evidence="8">BMAN</strain>
    </source>
</reference>
<dbReference type="PANTHER" id="PTHR12127">
    <property type="entry name" value="MUCOLIPIN"/>
    <property type="match status" value="1"/>
</dbReference>
<dbReference type="Gene3D" id="1.10.287.70">
    <property type="match status" value="1"/>
</dbReference>
<evidence type="ECO:0000256" key="6">
    <source>
        <dbReference type="SAM" id="Phobius"/>
    </source>
</evidence>
<feature type="domain" description="Polycystin cation channel PKD1/PKD2" evidence="7">
    <location>
        <begin position="363"/>
        <end position="496"/>
    </location>
</feature>
<evidence type="ECO:0000256" key="4">
    <source>
        <dbReference type="ARBA" id="ARBA00023136"/>
    </source>
</evidence>
<dbReference type="OrthoDB" id="263481at2759"/>
<keyword evidence="4 6" id="KW-0472">Membrane</keyword>
<dbReference type="Pfam" id="PF08016">
    <property type="entry name" value="PKD_channel"/>
    <property type="match status" value="1"/>
</dbReference>
<evidence type="ECO:0000259" key="7">
    <source>
        <dbReference type="Pfam" id="PF08016"/>
    </source>
</evidence>
<evidence type="ECO:0000256" key="1">
    <source>
        <dbReference type="ARBA" id="ARBA00004141"/>
    </source>
</evidence>
<keyword evidence="3 6" id="KW-1133">Transmembrane helix</keyword>
<accession>A0A9Q0LGY0</accession>
<comment type="subcellular location">
    <subcellularLocation>
        <location evidence="1">Membrane</location>
        <topology evidence="1">Multi-pass membrane protein</topology>
    </subcellularLocation>
</comment>
<feature type="compositionally biased region" description="Polar residues" evidence="5">
    <location>
        <begin position="616"/>
        <end position="628"/>
    </location>
</feature>
<proteinExistence type="predicted"/>
<dbReference type="InterPro" id="IPR039031">
    <property type="entry name" value="Mucolipin"/>
</dbReference>
<evidence type="ECO:0000256" key="5">
    <source>
        <dbReference type="SAM" id="MobiDB-lite"/>
    </source>
</evidence>
<evidence type="ECO:0000313" key="9">
    <source>
        <dbReference type="Proteomes" id="UP001149090"/>
    </source>
</evidence>
<dbReference type="Proteomes" id="UP001149090">
    <property type="component" value="Unassembled WGS sequence"/>
</dbReference>
<dbReference type="GO" id="GO:0072345">
    <property type="term" value="F:NAADP-sensitive calcium-release channel activity"/>
    <property type="evidence" value="ECO:0007669"/>
    <property type="project" value="TreeGrafter"/>
</dbReference>
<feature type="transmembrane region" description="Helical" evidence="6">
    <location>
        <begin position="463"/>
        <end position="485"/>
    </location>
</feature>
<comment type="caution">
    <text evidence="8">The sequence shown here is derived from an EMBL/GenBank/DDBJ whole genome shotgun (WGS) entry which is preliminary data.</text>
</comment>
<feature type="transmembrane region" description="Helical" evidence="6">
    <location>
        <begin position="260"/>
        <end position="283"/>
    </location>
</feature>
<evidence type="ECO:0000313" key="8">
    <source>
        <dbReference type="EMBL" id="KAJ5072214.1"/>
    </source>
</evidence>
<gene>
    <name evidence="8" type="ORF">M0811_09594</name>
</gene>
<sequence length="645" mass="74759">MTTNQEKTTTFCGFKLKPIPPKDYLTLSPWAKLIKYHRIPYKFLFRVTIFALLTAQVIYRTKHQIPFISNTESMLAEVFLPGYSSYFDTMDGELEFTVTSSHDFIQLIGDIVEQYFTFNSTVVGFFDFPRNYNGSIKCPTLTISQYSKSKFNDISTLGRRNLETTEEKYILCESNPIGPFANKSNSEMMDFMSTFHSAYLSFYIMELFPANPPVCTSWEVKTSFNYISRGGVIYVTLEPIIGQCSSSFNMPMRIQFKTSIVLIGFFIIVFSALNVILTLRTVIHEYKLYKQTKFFYEESVKNSSKSQLSSEPNNTFFRNKSEFRLAFFDFWHVFSMLSSLVNIASEIYFLLRYAGGNEQSSYTDNIFLGIACLLTLGSMTGYFQWSPKFYFMILTLRQAIPHVLRHLLGTFPIFMGYAFMGTILFGNYSQYFATIDQSFLTLFAVLNGDVIRDTFNRTYRKSGLLAVVARIYVYTFICIFMYVWLNIFITIIEASYIRAEKQRRPKHLEARHQLKKFIMDDKIEKAGIEIQTGQEFPKQEIKDLPSDSELEHIFSDEEISKNPDLIQKHLSQFLGSDQLSFSQSDSDSYSFSDADDFNKQNTVKSKKKDEQYLPKISSTDSDPNSFIDENQKQNKNKNNENTNQN</sequence>
<dbReference type="AlphaFoldDB" id="A0A9Q0LGY0"/>
<dbReference type="GO" id="GO:0016020">
    <property type="term" value="C:membrane"/>
    <property type="evidence" value="ECO:0007669"/>
    <property type="project" value="UniProtKB-SubCell"/>
</dbReference>
<organism evidence="8 9">
    <name type="scientific">Anaeramoeba ignava</name>
    <name type="common">Anaerobic marine amoeba</name>
    <dbReference type="NCBI Taxonomy" id="1746090"/>
    <lineage>
        <taxon>Eukaryota</taxon>
        <taxon>Metamonada</taxon>
        <taxon>Anaeramoebidae</taxon>
        <taxon>Anaeramoeba</taxon>
    </lineage>
</organism>
<feature type="transmembrane region" description="Helical" evidence="6">
    <location>
        <begin position="366"/>
        <end position="385"/>
    </location>
</feature>
<dbReference type="OMA" id="WQARRKF"/>
<dbReference type="InterPro" id="IPR013122">
    <property type="entry name" value="PKD1_2_channel"/>
</dbReference>
<dbReference type="PANTHER" id="PTHR12127:SF7">
    <property type="entry name" value="SD02261P"/>
    <property type="match status" value="1"/>
</dbReference>
<protein>
    <recommendedName>
        <fullName evidence="7">Polycystin cation channel PKD1/PKD2 domain-containing protein</fullName>
    </recommendedName>
</protein>
<evidence type="ECO:0000256" key="2">
    <source>
        <dbReference type="ARBA" id="ARBA00022692"/>
    </source>
</evidence>
<keyword evidence="9" id="KW-1185">Reference proteome</keyword>
<feature type="transmembrane region" description="Helical" evidence="6">
    <location>
        <begin position="330"/>
        <end position="351"/>
    </location>
</feature>
<feature type="region of interest" description="Disordered" evidence="5">
    <location>
        <begin position="585"/>
        <end position="645"/>
    </location>
</feature>
<evidence type="ECO:0000256" key="3">
    <source>
        <dbReference type="ARBA" id="ARBA00022989"/>
    </source>
</evidence>
<name>A0A9Q0LGY0_ANAIG</name>
<feature type="transmembrane region" description="Helical" evidence="6">
    <location>
        <begin position="406"/>
        <end position="425"/>
    </location>
</feature>